<dbReference type="GO" id="GO:0004252">
    <property type="term" value="F:serine-type endopeptidase activity"/>
    <property type="evidence" value="ECO:0007669"/>
    <property type="project" value="InterPro"/>
</dbReference>
<dbReference type="GO" id="GO:0006508">
    <property type="term" value="P:proteolysis"/>
    <property type="evidence" value="ECO:0007669"/>
    <property type="project" value="InterPro"/>
</dbReference>
<evidence type="ECO:0000313" key="3">
    <source>
        <dbReference type="Proteomes" id="UP000007978"/>
    </source>
</evidence>
<reference evidence="2 3" key="1">
    <citation type="journal article" date="2012" name="PLoS Pathog.">
        <title>Comparative pathogenomics reveals horizontally acquired novel virulence genes in fungi infecting cereal hosts.</title>
        <authorList>
            <person name="Gardiner D.M."/>
            <person name="McDonald M.C."/>
            <person name="Covarelli L."/>
            <person name="Solomon P.S."/>
            <person name="Rusu A.G."/>
            <person name="Marshall M."/>
            <person name="Kazan K."/>
            <person name="Chakraborty S."/>
            <person name="McDonald B.A."/>
            <person name="Manners J.M."/>
        </authorList>
    </citation>
    <scope>NUCLEOTIDE SEQUENCE [LARGE SCALE GENOMIC DNA]</scope>
    <source>
        <strain evidence="2 3">CS3096</strain>
    </source>
</reference>
<dbReference type="InterPro" id="IPR036852">
    <property type="entry name" value="Peptidase_S8/S53_dom_sf"/>
</dbReference>
<feature type="region of interest" description="Disordered" evidence="1">
    <location>
        <begin position="677"/>
        <end position="699"/>
    </location>
</feature>
<protein>
    <recommendedName>
        <fullName evidence="4">Peptidase S8/S53 domain-containing protein</fullName>
    </recommendedName>
</protein>
<dbReference type="RefSeq" id="XP_009258903.1">
    <property type="nucleotide sequence ID" value="XM_009260628.1"/>
</dbReference>
<evidence type="ECO:0008006" key="4">
    <source>
        <dbReference type="Google" id="ProtNLM"/>
    </source>
</evidence>
<proteinExistence type="predicted"/>
<dbReference type="eggNOG" id="ENOG502S098">
    <property type="taxonomic scope" value="Eukaryota"/>
</dbReference>
<feature type="compositionally biased region" description="Basic and acidic residues" evidence="1">
    <location>
        <begin position="13"/>
        <end position="31"/>
    </location>
</feature>
<evidence type="ECO:0000256" key="1">
    <source>
        <dbReference type="SAM" id="MobiDB-lite"/>
    </source>
</evidence>
<comment type="caution">
    <text evidence="2">The sequence shown here is derived from an EMBL/GenBank/DDBJ whole genome shotgun (WGS) entry which is preliminary data.</text>
</comment>
<sequence>MDESTSSNFYLPGEDHYGEDSEGELYNHSELDSDDEDEEDDEDDEDEIDSRARFRIATTAMENRHRTFSEPQALYDFLYEFRDVIGLVMDDSNTFLHVALRFINNRSDVRSSNMMPLIQSIVKDHPTLLTKRNSDGLTPLYMAISTRKPLLIEAMLSECTEYPEWQAAVQDAIEIPCVEQKAKSCLHIAFQLAIRERVVIKLVTIARDEALAMQDDYGRIPLHYAMVSRRPSLATIRLFIQRDEYILDKRHPENTAGPVTFLDIVDKEGNSVYRHHQTSSLMMENKRAPPSEKEVKLKSTSDMKKDTNRERQKVPDRERDEISSKRQTSSVIWRNKRSSHREKDGLLKYARYTPKAATEEMMNVLDTARDEISPNDPGSFDLPLEKERTGLVNAKQVIGKKEETEPTPKKQVPAEDWKEILKELKLHYMRTRNGNMVESFLYGSSINGQLLQFHFFTDVLLANKDSDIQLYFDYRGLPSKITDRIFVETFSNMKFDDVLQFVSFPNVEVEFKGRHDTKKNGKDRRDMQFFFNWLETKGVRHIIRVDVEDSSEFPHSDQAILESLKAITVERLNWKKVDLDPRVICNLGSNVAWGDAGRGSAVTCNSQIREVTLTWSGNNTALRAWSEPEGLPLLPRLRKIIILGPEDEEKMVESPEWVSACIGEFRQRIARNVSTKDNKSIENAEDKGDDASKTKESSDTDAYKRNIEIVFVKRGGKGRMLEDFDTLGLAQPTVESRAGHRWLDSVYAFADILKRFWDQCIGDLQPWAPNTISSDIVVALIDDGVEVYGSGLSANIIGGRSFAAAQTNNMVSPWYVSELGHGTVMAETIARVCPMVKLYPMRVDTYTSENGERTLEAKSVALAIGAAIQRNAKIILIPRPIKPTESSSHKLLDSMLQKACSSNILLFIPSSTGEKPQALSTFRSYPTFRTGASRDDGGALNATDTPSEVDFIFPGSEVMIQHDIDNPRRSNGAILDLDSSSNVNVALAAGLAAALIYACKLISLKAMAKARSTGQENHHPYNMYHLTSLERHRGMMIAFENLGSVTESRFLKVWEVLDPIIDEMRDSPMEDNELKSLVEWFSRLMSIEESNLL</sequence>
<name>K3UK00_FUSPC</name>
<feature type="region of interest" description="Disordered" evidence="1">
    <location>
        <begin position="1"/>
        <end position="49"/>
    </location>
</feature>
<dbReference type="KEGG" id="fpu:FPSE_07510"/>
<organism evidence="2 3">
    <name type="scientific">Fusarium pseudograminearum (strain CS3096)</name>
    <name type="common">Wheat and barley crown-rot fungus</name>
    <dbReference type="NCBI Taxonomy" id="1028729"/>
    <lineage>
        <taxon>Eukaryota</taxon>
        <taxon>Fungi</taxon>
        <taxon>Dikarya</taxon>
        <taxon>Ascomycota</taxon>
        <taxon>Pezizomycotina</taxon>
        <taxon>Sordariomycetes</taxon>
        <taxon>Hypocreomycetidae</taxon>
        <taxon>Hypocreales</taxon>
        <taxon>Nectriaceae</taxon>
        <taxon>Fusarium</taxon>
    </lineage>
</organism>
<dbReference type="AlphaFoldDB" id="K3UK00"/>
<accession>K3UK00</accession>
<feature type="region of interest" description="Disordered" evidence="1">
    <location>
        <begin position="275"/>
        <end position="337"/>
    </location>
</feature>
<dbReference type="SUPFAM" id="SSF48403">
    <property type="entry name" value="Ankyrin repeat"/>
    <property type="match status" value="1"/>
</dbReference>
<dbReference type="OrthoDB" id="5093543at2759"/>
<dbReference type="GeneID" id="20366128"/>
<dbReference type="HOGENOM" id="CLU_006016_0_1_1"/>
<feature type="compositionally biased region" description="Basic and acidic residues" evidence="1">
    <location>
        <begin position="284"/>
        <end position="324"/>
    </location>
</feature>
<dbReference type="Gene3D" id="1.25.40.20">
    <property type="entry name" value="Ankyrin repeat-containing domain"/>
    <property type="match status" value="1"/>
</dbReference>
<dbReference type="InterPro" id="IPR036770">
    <property type="entry name" value="Ankyrin_rpt-contain_sf"/>
</dbReference>
<dbReference type="Gene3D" id="3.40.50.200">
    <property type="entry name" value="Peptidase S8/S53 domain"/>
    <property type="match status" value="1"/>
</dbReference>
<evidence type="ECO:0000313" key="2">
    <source>
        <dbReference type="EMBL" id="EKJ72281.1"/>
    </source>
</evidence>
<dbReference type="SUPFAM" id="SSF52743">
    <property type="entry name" value="Subtilisin-like"/>
    <property type="match status" value="1"/>
</dbReference>
<dbReference type="EMBL" id="AFNW01000197">
    <property type="protein sequence ID" value="EKJ72281.1"/>
    <property type="molecule type" value="Genomic_DNA"/>
</dbReference>
<dbReference type="Proteomes" id="UP000007978">
    <property type="component" value="Chromosome 2"/>
</dbReference>
<gene>
    <name evidence="2" type="ORF">FPSE_07510</name>
</gene>
<keyword evidence="3" id="KW-1185">Reference proteome</keyword>
<feature type="compositionally biased region" description="Acidic residues" evidence="1">
    <location>
        <begin position="32"/>
        <end position="48"/>
    </location>
</feature>